<sequence>MLLPQAIRDYVKAQFPIEQQETVLGILVNYPQDPAATAHTEQVLMAALTLAGGNLGQLKAYVEVAIEDEAELLGWAAAAGMHP</sequence>
<dbReference type="RefSeq" id="WP_393009668.1">
    <property type="nucleotide sequence ID" value="NZ_JAZAQF010000001.1"/>
</dbReference>
<dbReference type="EMBL" id="JAZAQF010000001">
    <property type="protein sequence ID" value="MFG3816046.1"/>
    <property type="molecule type" value="Genomic_DNA"/>
</dbReference>
<name>A0ABW7C7X3_9CYAN</name>
<evidence type="ECO:0000313" key="2">
    <source>
        <dbReference type="Proteomes" id="UP001604335"/>
    </source>
</evidence>
<organism evidence="1 2">
    <name type="scientific">Limnothrix redekei LRLZ20PSL1</name>
    <dbReference type="NCBI Taxonomy" id="3112953"/>
    <lineage>
        <taxon>Bacteria</taxon>
        <taxon>Bacillati</taxon>
        <taxon>Cyanobacteriota</taxon>
        <taxon>Cyanophyceae</taxon>
        <taxon>Pseudanabaenales</taxon>
        <taxon>Pseudanabaenaceae</taxon>
        <taxon>Limnothrix</taxon>
    </lineage>
</organism>
<evidence type="ECO:0000313" key="1">
    <source>
        <dbReference type="EMBL" id="MFG3816046.1"/>
    </source>
</evidence>
<proteinExistence type="predicted"/>
<accession>A0ABW7C7X3</accession>
<protein>
    <recommendedName>
        <fullName evidence="3">DUF3349 domain-containing protein</fullName>
    </recommendedName>
</protein>
<reference evidence="2" key="1">
    <citation type="journal article" date="2024" name="Algal Res.">
        <title>Biochemical, toxicological and genomic investigation of a high-biomass producing Limnothrix strain isolated from Italian shallow drinking water reservoir.</title>
        <authorList>
            <person name="Simonazzi M."/>
            <person name="Shishido T.K."/>
            <person name="Delbaje E."/>
            <person name="Wahlsten M."/>
            <person name="Fewer D.P."/>
            <person name="Sivonen K."/>
            <person name="Pezzolesi L."/>
            <person name="Pistocchi R."/>
        </authorList>
    </citation>
    <scope>NUCLEOTIDE SEQUENCE [LARGE SCALE GENOMIC DNA]</scope>
    <source>
        <strain evidence="2">LRLZ20PSL1</strain>
    </source>
</reference>
<gene>
    <name evidence="1" type="ORF">VPK24_00230</name>
</gene>
<comment type="caution">
    <text evidence="1">The sequence shown here is derived from an EMBL/GenBank/DDBJ whole genome shotgun (WGS) entry which is preliminary data.</text>
</comment>
<keyword evidence="2" id="KW-1185">Reference proteome</keyword>
<evidence type="ECO:0008006" key="3">
    <source>
        <dbReference type="Google" id="ProtNLM"/>
    </source>
</evidence>
<dbReference type="Proteomes" id="UP001604335">
    <property type="component" value="Unassembled WGS sequence"/>
</dbReference>